<dbReference type="InterPro" id="IPR037359">
    <property type="entry name" value="NST/OST"/>
</dbReference>
<dbReference type="RefSeq" id="WP_088817538.1">
    <property type="nucleotide sequence ID" value="NZ_FYEZ01000001.1"/>
</dbReference>
<feature type="domain" description="Sulfotransferase" evidence="3">
    <location>
        <begin position="5"/>
        <end position="188"/>
    </location>
</feature>
<dbReference type="OrthoDB" id="4508169at2"/>
<dbReference type="InterPro" id="IPR000863">
    <property type="entry name" value="Sulfotransferase_dom"/>
</dbReference>
<dbReference type="Proteomes" id="UP000198122">
    <property type="component" value="Unassembled WGS sequence"/>
</dbReference>
<dbReference type="PANTHER" id="PTHR10605">
    <property type="entry name" value="HEPARAN SULFATE SULFOTRANSFERASE"/>
    <property type="match status" value="1"/>
</dbReference>
<organism evidence="4 5">
    <name type="scientific">Kytococcus aerolatus</name>
    <dbReference type="NCBI Taxonomy" id="592308"/>
    <lineage>
        <taxon>Bacteria</taxon>
        <taxon>Bacillati</taxon>
        <taxon>Actinomycetota</taxon>
        <taxon>Actinomycetes</taxon>
        <taxon>Micrococcales</taxon>
        <taxon>Kytococcaceae</taxon>
        <taxon>Kytococcus</taxon>
    </lineage>
</organism>
<evidence type="ECO:0000256" key="1">
    <source>
        <dbReference type="ARBA" id="ARBA00022679"/>
    </source>
</evidence>
<evidence type="ECO:0000313" key="4">
    <source>
        <dbReference type="EMBL" id="SNC61743.1"/>
    </source>
</evidence>
<name>A0A212T6Q6_9MICO</name>
<reference evidence="4 5" key="1">
    <citation type="submission" date="2017-06" db="EMBL/GenBank/DDBJ databases">
        <authorList>
            <person name="Kim H.J."/>
            <person name="Triplett B.A."/>
        </authorList>
    </citation>
    <scope>NUCLEOTIDE SEQUENCE [LARGE SCALE GENOMIC DNA]</scope>
    <source>
        <strain evidence="4 5">DSM 22179</strain>
    </source>
</reference>
<proteinExistence type="predicted"/>
<accession>A0A212T6Q6</accession>
<keyword evidence="5" id="KW-1185">Reference proteome</keyword>
<keyword evidence="1 4" id="KW-0808">Transferase</keyword>
<dbReference type="PANTHER" id="PTHR10605:SF56">
    <property type="entry name" value="BIFUNCTIONAL HEPARAN SULFATE N-DEACETYLASE_N-SULFOTRANSFERASE"/>
    <property type="match status" value="1"/>
</dbReference>
<dbReference type="AlphaFoldDB" id="A0A212T6Q6"/>
<evidence type="ECO:0000259" key="3">
    <source>
        <dbReference type="Pfam" id="PF00685"/>
    </source>
</evidence>
<dbReference type="GO" id="GO:0008146">
    <property type="term" value="F:sulfotransferase activity"/>
    <property type="evidence" value="ECO:0007669"/>
    <property type="project" value="InterPro"/>
</dbReference>
<dbReference type="SUPFAM" id="SSF52540">
    <property type="entry name" value="P-loop containing nucleoside triphosphate hydrolases"/>
    <property type="match status" value="1"/>
</dbReference>
<evidence type="ECO:0000256" key="2">
    <source>
        <dbReference type="ARBA" id="ARBA00023180"/>
    </source>
</evidence>
<dbReference type="Gene3D" id="3.40.50.300">
    <property type="entry name" value="P-loop containing nucleotide triphosphate hydrolases"/>
    <property type="match status" value="1"/>
</dbReference>
<protein>
    <submittedName>
        <fullName evidence="4">Sulfotransferase domain-containing protein</fullName>
    </submittedName>
</protein>
<evidence type="ECO:0000313" key="5">
    <source>
        <dbReference type="Proteomes" id="UP000198122"/>
    </source>
</evidence>
<dbReference type="EMBL" id="FYEZ01000001">
    <property type="protein sequence ID" value="SNC61743.1"/>
    <property type="molecule type" value="Genomic_DNA"/>
</dbReference>
<keyword evidence="2" id="KW-0325">Glycoprotein</keyword>
<gene>
    <name evidence="4" type="ORF">SAMN05445756_0544</name>
</gene>
<dbReference type="InterPro" id="IPR027417">
    <property type="entry name" value="P-loop_NTPase"/>
</dbReference>
<dbReference type="Pfam" id="PF00685">
    <property type="entry name" value="Sulfotransfer_1"/>
    <property type="match status" value="1"/>
</dbReference>
<sequence length="288" mass="32084">MSHAHFLVIGAQKCGTTSFYEDLRSHPQLALPDKESSFLSGRTLSAAEVHAALATIPTTPTTALIGEVDTTYSMRTVHPEVIGNAAHLRDLRVIYIVRDPLRRTLSHHHHDYALGRAPADADTAVRTIPEMVDNSRYAFQISPWIDLVGVERILPIRFEHFTTRREETLKQALNFLGVDPTLGHATGIAHNAAGTKVVARGPWSVISNSSLYRKRIRPLVPEAGRKRLMKAVLPKAPPRPATPSRKTLEWLQDQLSEDVQQFESLLNLDGWWDLQATVNALRPLHSNG</sequence>